<sequence length="541" mass="59496">SIGKIPLHLSNSTEKGGPYQMIKVISPKAGDEFVSMRISELGVPILIGPLSSFNSTHTNPPVDLGFLDQGPIVDEFGNKFVNHVDLDGELVMIGTDMSYELVKPWPLASLTGRGISITGYKRSYPSTKSTYSGALIVDGSFGSAVLGGTEDTKEHGGWSGYSNWALSWSSHGYVIDIEVSGEGYYLDPKGKTWVKSRRHSRTRITLDIAHSCAYLLESNPGDYTTYSDGRVSQVEEIPGARACTKPLDWLAYQGASPALSSILGINPAFTMTLNDTFNKYVQESNVWPELCQKAILSAQYVDCNMIAMINDLRNLRVDLTSVLEGFKRIPKINLKTKAGWKEASSQYLGNKYGYQLTISDAGAIGEALERLRQNCKAGMTDTKKLLSASSVTLPGRVPLSAEFHYTAKVGSSNDPLLAGIKGLYDWDLYPSLGNMWDLIPYSFVADWVVGIGDLLEDIDANVYMRYYQAKSIMKSTKITTGPVDNQQILGSLPGACGLVSYTHYRRWVEFAFEPMPLSVDFHPENLLGHWVEGASLIIQRI</sequence>
<proteinExistence type="inferred from homology"/>
<evidence type="ECO:0000256" key="5">
    <source>
        <dbReference type="ARBA" id="ARBA00035110"/>
    </source>
</evidence>
<dbReference type="RefSeq" id="YP_010770147.1">
    <property type="nucleotide sequence ID" value="NC_074178.1"/>
</dbReference>
<dbReference type="GeneID" id="80399376"/>
<comment type="similarity">
    <text evidence="5">Belongs to the Leviviricetes maturation protein family.</text>
</comment>
<dbReference type="EMBL" id="BK013717">
    <property type="protein sequence ID" value="DAD51093.1"/>
    <property type="molecule type" value="Genomic_RNA"/>
</dbReference>
<accession>A0A8S5L175</accession>
<gene>
    <name evidence="6" type="primary">SRR7976300_1_1</name>
</gene>
<dbReference type="GO" id="GO:0039666">
    <property type="term" value="P:virion attachment to host cell pilus"/>
    <property type="evidence" value="ECO:0007669"/>
    <property type="project" value="UniProtKB-KW"/>
</dbReference>
<keyword evidence="1" id="KW-0945">Host-virus interaction</keyword>
<protein>
    <submittedName>
        <fullName evidence="6">Maturation protein</fullName>
    </submittedName>
</protein>
<evidence type="ECO:0000256" key="4">
    <source>
        <dbReference type="ARBA" id="ARBA00023296"/>
    </source>
</evidence>
<evidence type="ECO:0000313" key="6">
    <source>
        <dbReference type="EMBL" id="DAD51093.1"/>
    </source>
</evidence>
<evidence type="ECO:0000313" key="7">
    <source>
        <dbReference type="Proteomes" id="UP000677989"/>
    </source>
</evidence>
<name>A0A8S5L175_9VIRU</name>
<dbReference type="KEGG" id="vg:80399376"/>
<keyword evidence="4" id="KW-1160">Virus entry into host cell</keyword>
<keyword evidence="3" id="KW-0946">Virion</keyword>
<reference evidence="6" key="1">
    <citation type="submission" date="2020-09" db="EMBL/GenBank/DDBJ databases">
        <title>Leviviricetes taxonomy.</title>
        <authorList>
            <person name="Stockdale S.R."/>
            <person name="Callanan J."/>
            <person name="Adriaenssens E.M."/>
            <person name="Kuhn J.H."/>
            <person name="Rumnieks J."/>
            <person name="Shkoporov A."/>
            <person name="Draper L.A."/>
            <person name="Ross P."/>
            <person name="Hill C."/>
        </authorList>
    </citation>
    <scope>NUCLEOTIDE SEQUENCE</scope>
</reference>
<dbReference type="InterPro" id="IPR005563">
    <property type="entry name" value="A_protein"/>
</dbReference>
<evidence type="ECO:0000256" key="2">
    <source>
        <dbReference type="ARBA" id="ARBA00022804"/>
    </source>
</evidence>
<evidence type="ECO:0000256" key="1">
    <source>
        <dbReference type="ARBA" id="ARBA00022581"/>
    </source>
</evidence>
<dbReference type="Pfam" id="PF03863">
    <property type="entry name" value="Phage_mat-A"/>
    <property type="match status" value="1"/>
</dbReference>
<evidence type="ECO:0000256" key="3">
    <source>
        <dbReference type="ARBA" id="ARBA00023104"/>
    </source>
</evidence>
<organism evidence="6 7">
    <name type="scientific">ssRNA phage SRR7976300_1</name>
    <dbReference type="NCBI Taxonomy" id="2786650"/>
    <lineage>
        <taxon>Viruses</taxon>
        <taxon>Riboviria</taxon>
        <taxon>Orthornavirae</taxon>
        <taxon>Lenarviricota</taxon>
        <taxon>Leviviricetes</taxon>
        <taxon>Timlovirales</taxon>
        <taxon>Blumeviridae</taxon>
        <taxon>Dahmuivirus</taxon>
        <taxon>Dahmuivirus pelovivens</taxon>
    </lineage>
</organism>
<feature type="non-terminal residue" evidence="6">
    <location>
        <position position="1"/>
    </location>
</feature>
<keyword evidence="7" id="KW-1185">Reference proteome</keyword>
<keyword evidence="2" id="KW-1161">Viral attachment to host cell</keyword>
<dbReference type="Proteomes" id="UP000677989">
    <property type="component" value="Segment"/>
</dbReference>
<keyword evidence="3" id="KW-1175">Viral attachment to host cell pilus</keyword>